<comment type="caution">
    <text evidence="2">The sequence shown here is derived from an EMBL/GenBank/DDBJ whole genome shotgun (WGS) entry which is preliminary data.</text>
</comment>
<protein>
    <submittedName>
        <fullName evidence="2">HNH endonuclease</fullName>
    </submittedName>
</protein>
<accession>A0A2M9HT63</accession>
<reference evidence="2 3" key="1">
    <citation type="submission" date="2017-11" db="EMBL/GenBank/DDBJ databases">
        <title>Draft genome sequences of strains TRE 1, TRE D, TRE H and TRI 7, isolated from tamarins, belonging to four potential novel Bifidobacterium species.</title>
        <authorList>
            <person name="Mattarelli P."/>
            <person name="Modesto M."/>
            <person name="Bonetti A."/>
            <person name="Puglisi E."/>
            <person name="Morelli L."/>
        </authorList>
    </citation>
    <scope>NUCLEOTIDE SEQUENCE [LARGE SCALE GENOMIC DNA]</scope>
    <source>
        <strain evidence="3">TRED</strain>
    </source>
</reference>
<evidence type="ECO:0000313" key="3">
    <source>
        <dbReference type="Proteomes" id="UP000228755"/>
    </source>
</evidence>
<keyword evidence="2" id="KW-0255">Endonuclease</keyword>
<keyword evidence="2" id="KW-0540">Nuclease</keyword>
<keyword evidence="3" id="KW-1185">Reference proteome</keyword>
<dbReference type="OrthoDB" id="3234360at2"/>
<feature type="region of interest" description="Disordered" evidence="1">
    <location>
        <begin position="77"/>
        <end position="107"/>
    </location>
</feature>
<feature type="region of interest" description="Disordered" evidence="1">
    <location>
        <begin position="1"/>
        <end position="21"/>
    </location>
</feature>
<proteinExistence type="predicted"/>
<dbReference type="AlphaFoldDB" id="A0A2M9HT63"/>
<evidence type="ECO:0000256" key="1">
    <source>
        <dbReference type="SAM" id="MobiDB-lite"/>
    </source>
</evidence>
<dbReference type="GO" id="GO:0004519">
    <property type="term" value="F:endonuclease activity"/>
    <property type="evidence" value="ECO:0007669"/>
    <property type="project" value="UniProtKB-KW"/>
</dbReference>
<sequence length="107" mass="12450">MPHLRQRPNWNSSDRRGRLPANWPELRAKVRERAHGLCQAKHHVPECDGIGTDCDHVTAGDDHSLDNLQWLSHPCHKAKTEKENAERNARRARMRKHPKERFPGLLD</sequence>
<dbReference type="Proteomes" id="UP000228755">
    <property type="component" value="Unassembled WGS sequence"/>
</dbReference>
<organism evidence="2 3">
    <name type="scientific">Bifidobacterium scaligerum</name>
    <dbReference type="NCBI Taxonomy" id="2052656"/>
    <lineage>
        <taxon>Bacteria</taxon>
        <taxon>Bacillati</taxon>
        <taxon>Actinomycetota</taxon>
        <taxon>Actinomycetes</taxon>
        <taxon>Bifidobacteriales</taxon>
        <taxon>Bifidobacteriaceae</taxon>
        <taxon>Bifidobacterium</taxon>
    </lineage>
</organism>
<gene>
    <name evidence="2" type="ORF">CUU80_02355</name>
</gene>
<feature type="compositionally biased region" description="Basic and acidic residues" evidence="1">
    <location>
        <begin position="78"/>
        <end position="89"/>
    </location>
</feature>
<evidence type="ECO:0000313" key="2">
    <source>
        <dbReference type="EMBL" id="PJM79997.1"/>
    </source>
</evidence>
<name>A0A2M9HT63_9BIFI</name>
<dbReference type="EMBL" id="PGLQ01000001">
    <property type="protein sequence ID" value="PJM79997.1"/>
    <property type="molecule type" value="Genomic_DNA"/>
</dbReference>
<feature type="compositionally biased region" description="Basic residues" evidence="1">
    <location>
        <begin position="90"/>
        <end position="99"/>
    </location>
</feature>
<keyword evidence="2" id="KW-0378">Hydrolase</keyword>